<accession>A0A8D8HD20</accession>
<dbReference type="AlphaFoldDB" id="A0A8D8HD20"/>
<dbReference type="EMBL" id="HBUE01206984">
    <property type="protein sequence ID" value="CAG6532516.1"/>
    <property type="molecule type" value="Transcribed_RNA"/>
</dbReference>
<proteinExistence type="predicted"/>
<evidence type="ECO:0000256" key="1">
    <source>
        <dbReference type="SAM" id="MobiDB-lite"/>
    </source>
</evidence>
<feature type="compositionally biased region" description="Polar residues" evidence="1">
    <location>
        <begin position="28"/>
        <end position="40"/>
    </location>
</feature>
<evidence type="ECO:0000313" key="2">
    <source>
        <dbReference type="EMBL" id="CAG6532518.1"/>
    </source>
</evidence>
<dbReference type="EMBL" id="HBUE01206985">
    <property type="protein sequence ID" value="CAG6532518.1"/>
    <property type="molecule type" value="Transcribed_RNA"/>
</dbReference>
<feature type="compositionally biased region" description="Low complexity" evidence="1">
    <location>
        <begin position="9"/>
        <end position="24"/>
    </location>
</feature>
<organism evidence="2">
    <name type="scientific">Culex pipiens</name>
    <name type="common">House mosquito</name>
    <dbReference type="NCBI Taxonomy" id="7175"/>
    <lineage>
        <taxon>Eukaryota</taxon>
        <taxon>Metazoa</taxon>
        <taxon>Ecdysozoa</taxon>
        <taxon>Arthropoda</taxon>
        <taxon>Hexapoda</taxon>
        <taxon>Insecta</taxon>
        <taxon>Pterygota</taxon>
        <taxon>Neoptera</taxon>
        <taxon>Endopterygota</taxon>
        <taxon>Diptera</taxon>
        <taxon>Nematocera</taxon>
        <taxon>Culicoidea</taxon>
        <taxon>Culicidae</taxon>
        <taxon>Culicinae</taxon>
        <taxon>Culicini</taxon>
        <taxon>Culex</taxon>
        <taxon>Culex</taxon>
    </lineage>
</organism>
<name>A0A8D8HD20_CULPI</name>
<protein>
    <submittedName>
        <fullName evidence="2">(northern house mosquito) hypothetical protein</fullName>
    </submittedName>
</protein>
<dbReference type="EMBL" id="HBUE01313288">
    <property type="protein sequence ID" value="CAG6584390.1"/>
    <property type="molecule type" value="Transcribed_RNA"/>
</dbReference>
<dbReference type="EMBL" id="HBUE01206983">
    <property type="protein sequence ID" value="CAG6532514.1"/>
    <property type="molecule type" value="Transcribed_RNA"/>
</dbReference>
<sequence length="113" mass="13075">MHRLSTARTWPSHFSTSSYSTSPPKATRPSSPSTNPAARSSSDRFLPLRSDSIPTRRTGPSPRTFPKSKVWRRRPARLSIPTIFRHDRTSFTQRSCWLPKLTQRSRRLTLRKL</sequence>
<feature type="region of interest" description="Disordered" evidence="1">
    <location>
        <begin position="1"/>
        <end position="72"/>
    </location>
</feature>
<dbReference type="EMBL" id="HBUE01313287">
    <property type="protein sequence ID" value="CAG6584388.1"/>
    <property type="molecule type" value="Transcribed_RNA"/>
</dbReference>
<dbReference type="EMBL" id="HBUE01313286">
    <property type="protein sequence ID" value="CAG6584386.1"/>
    <property type="molecule type" value="Transcribed_RNA"/>
</dbReference>
<reference evidence="2" key="1">
    <citation type="submission" date="2021-05" db="EMBL/GenBank/DDBJ databases">
        <authorList>
            <person name="Alioto T."/>
            <person name="Alioto T."/>
            <person name="Gomez Garrido J."/>
        </authorList>
    </citation>
    <scope>NUCLEOTIDE SEQUENCE</scope>
</reference>